<feature type="compositionally biased region" description="Basic and acidic residues" evidence="2">
    <location>
        <begin position="187"/>
        <end position="198"/>
    </location>
</feature>
<dbReference type="AlphaFoldDB" id="A0A067TS45"/>
<sequence length="587" mass="64972">MPPAAETSKSRDVADTPTLNEVLQENVRLKNSLEALERENSILKEQLTETQASLGQLYMASKRQEEPKPVEKLSRRPQPPPFLIRARSPSSDEIVEIPEPPRKKQKQRETFTATPATTQEQIHPQVKTSNPIRNPDSAPSSSRAEGSSRPRPVSPGLEPTSGKVKPVGQLPKISTPLPPKVSIKLSPSERKRTEKINDGPRIAKTKGSTEREGEYLSDDAASSAASSTSSVVMLKASPKEDKPKPRIKVKAKDVFILPDDTVKLYLKSAPTLKITPRPLNIQVPRKFLRLAYGGSDQQFLQFIQDDMNPSGPVQRRLVFPVLDLNPAMPSQPGEPGLVFASRHELLSNPPWTLFCKLSSTTPAVWHYLGEYTNVLCGKMTAGQFKSQTLVVRKEWAKLVLKKKAFDVYVSMRARIALRKTGAIPVDDKKVEDDLINAEMTAIKQKAGIPLTEEDIISAFSNGDEGIDIIRMTCVMYDHTFANDMKAKFANYDSLVAADDRKKNEQGRGKDSATKSTTAPKRQAKKAKAQSQIQSDSSEVEDESQSDAAMPRDSDEEFVASPRNIAGPSRRPRRTIRIKPVLADDAEV</sequence>
<dbReference type="Proteomes" id="UP000027222">
    <property type="component" value="Unassembled WGS sequence"/>
</dbReference>
<proteinExistence type="predicted"/>
<feature type="compositionally biased region" description="Polar residues" evidence="2">
    <location>
        <begin position="110"/>
        <end position="132"/>
    </location>
</feature>
<evidence type="ECO:0000256" key="2">
    <source>
        <dbReference type="SAM" id="MobiDB-lite"/>
    </source>
</evidence>
<accession>A0A067TS45</accession>
<feature type="coiled-coil region" evidence="1">
    <location>
        <begin position="19"/>
        <end position="53"/>
    </location>
</feature>
<name>A0A067TS45_GALM3</name>
<keyword evidence="5" id="KW-1185">Reference proteome</keyword>
<evidence type="ECO:0000256" key="1">
    <source>
        <dbReference type="SAM" id="Coils"/>
    </source>
</evidence>
<dbReference type="Pfam" id="PF20411">
    <property type="entry name" value="DUF6697"/>
    <property type="match status" value="1"/>
</dbReference>
<feature type="domain" description="DUF6697" evidence="3">
    <location>
        <begin position="283"/>
        <end position="486"/>
    </location>
</feature>
<dbReference type="STRING" id="685588.A0A067TS45"/>
<feature type="region of interest" description="Disordered" evidence="2">
    <location>
        <begin position="499"/>
        <end position="587"/>
    </location>
</feature>
<gene>
    <name evidence="4" type="ORF">GALMADRAFT_235160</name>
</gene>
<reference evidence="5" key="1">
    <citation type="journal article" date="2014" name="Proc. Natl. Acad. Sci. U.S.A.">
        <title>Extensive sampling of basidiomycete genomes demonstrates inadequacy of the white-rot/brown-rot paradigm for wood decay fungi.</title>
        <authorList>
            <person name="Riley R."/>
            <person name="Salamov A.A."/>
            <person name="Brown D.W."/>
            <person name="Nagy L.G."/>
            <person name="Floudas D."/>
            <person name="Held B.W."/>
            <person name="Levasseur A."/>
            <person name="Lombard V."/>
            <person name="Morin E."/>
            <person name="Otillar R."/>
            <person name="Lindquist E.A."/>
            <person name="Sun H."/>
            <person name="LaButti K.M."/>
            <person name="Schmutz J."/>
            <person name="Jabbour D."/>
            <person name="Luo H."/>
            <person name="Baker S.E."/>
            <person name="Pisabarro A.G."/>
            <person name="Walton J.D."/>
            <person name="Blanchette R.A."/>
            <person name="Henrissat B."/>
            <person name="Martin F."/>
            <person name="Cullen D."/>
            <person name="Hibbett D.S."/>
            <person name="Grigoriev I.V."/>
        </authorList>
    </citation>
    <scope>NUCLEOTIDE SEQUENCE [LARGE SCALE GENOMIC DNA]</scope>
    <source>
        <strain evidence="5">CBS 339.88</strain>
    </source>
</reference>
<keyword evidence="1" id="KW-0175">Coiled coil</keyword>
<feature type="compositionally biased region" description="Basic and acidic residues" evidence="2">
    <location>
        <begin position="62"/>
        <end position="74"/>
    </location>
</feature>
<feature type="compositionally biased region" description="Basic and acidic residues" evidence="2">
    <location>
        <begin position="499"/>
        <end position="512"/>
    </location>
</feature>
<evidence type="ECO:0000259" key="3">
    <source>
        <dbReference type="Pfam" id="PF20411"/>
    </source>
</evidence>
<evidence type="ECO:0000313" key="4">
    <source>
        <dbReference type="EMBL" id="KDR85966.1"/>
    </source>
</evidence>
<dbReference type="EMBL" id="KL142367">
    <property type="protein sequence ID" value="KDR85966.1"/>
    <property type="molecule type" value="Genomic_DNA"/>
</dbReference>
<evidence type="ECO:0000313" key="5">
    <source>
        <dbReference type="Proteomes" id="UP000027222"/>
    </source>
</evidence>
<protein>
    <recommendedName>
        <fullName evidence="3">DUF6697 domain-containing protein</fullName>
    </recommendedName>
</protein>
<dbReference type="HOGENOM" id="CLU_437445_0_0_1"/>
<organism evidence="4 5">
    <name type="scientific">Galerina marginata (strain CBS 339.88)</name>
    <dbReference type="NCBI Taxonomy" id="685588"/>
    <lineage>
        <taxon>Eukaryota</taxon>
        <taxon>Fungi</taxon>
        <taxon>Dikarya</taxon>
        <taxon>Basidiomycota</taxon>
        <taxon>Agaricomycotina</taxon>
        <taxon>Agaricomycetes</taxon>
        <taxon>Agaricomycetidae</taxon>
        <taxon>Agaricales</taxon>
        <taxon>Agaricineae</taxon>
        <taxon>Strophariaceae</taxon>
        <taxon>Galerina</taxon>
    </lineage>
</organism>
<feature type="compositionally biased region" description="Low complexity" evidence="2">
    <location>
        <begin position="218"/>
        <end position="229"/>
    </location>
</feature>
<dbReference type="InterPro" id="IPR046520">
    <property type="entry name" value="DUF6697"/>
</dbReference>
<feature type="region of interest" description="Disordered" evidence="2">
    <location>
        <begin position="54"/>
        <end position="229"/>
    </location>
</feature>
<feature type="compositionally biased region" description="Low complexity" evidence="2">
    <location>
        <begin position="137"/>
        <end position="151"/>
    </location>
</feature>
<dbReference type="OrthoDB" id="3265858at2759"/>